<evidence type="ECO:0000313" key="3">
    <source>
        <dbReference type="Proteomes" id="UP000494117"/>
    </source>
</evidence>
<sequence>MMFKIMMLLLVVAGLIYWIKQPRNGQPASPYPAARQRRPVFIALCVATAIAVAASVMTFLLWAGGVAGGVTGGGYHGQVDFLLPVAGSLLALGVICAVGAFFKRRG</sequence>
<evidence type="ECO:0000313" key="2">
    <source>
        <dbReference type="EMBL" id="CAB3836311.1"/>
    </source>
</evidence>
<name>A0A6S7D7W6_9BURK</name>
<feature type="transmembrane region" description="Helical" evidence="1">
    <location>
        <begin position="81"/>
        <end position="102"/>
    </location>
</feature>
<keyword evidence="1" id="KW-0472">Membrane</keyword>
<keyword evidence="1" id="KW-1133">Transmembrane helix</keyword>
<evidence type="ECO:0008006" key="4">
    <source>
        <dbReference type="Google" id="ProtNLM"/>
    </source>
</evidence>
<accession>A0A6S7D7W6</accession>
<dbReference type="RefSeq" id="WP_175205841.1">
    <property type="nucleotide sequence ID" value="NZ_CADILG010000004.1"/>
</dbReference>
<keyword evidence="1" id="KW-0812">Transmembrane</keyword>
<organism evidence="2 3">
    <name type="scientific">Achromobacter anxifer</name>
    <dbReference type="NCBI Taxonomy" id="1287737"/>
    <lineage>
        <taxon>Bacteria</taxon>
        <taxon>Pseudomonadati</taxon>
        <taxon>Pseudomonadota</taxon>
        <taxon>Betaproteobacteria</taxon>
        <taxon>Burkholderiales</taxon>
        <taxon>Alcaligenaceae</taxon>
        <taxon>Achromobacter</taxon>
    </lineage>
</organism>
<keyword evidence="3" id="KW-1185">Reference proteome</keyword>
<feature type="transmembrane region" description="Helical" evidence="1">
    <location>
        <begin position="41"/>
        <end position="69"/>
    </location>
</feature>
<evidence type="ECO:0000256" key="1">
    <source>
        <dbReference type="SAM" id="Phobius"/>
    </source>
</evidence>
<proteinExistence type="predicted"/>
<protein>
    <recommendedName>
        <fullName evidence="4">Preprotein translocase subunit TatB</fullName>
    </recommendedName>
</protein>
<dbReference type="EMBL" id="CADILG010000004">
    <property type="protein sequence ID" value="CAB3836311.1"/>
    <property type="molecule type" value="Genomic_DNA"/>
</dbReference>
<dbReference type="Proteomes" id="UP000494117">
    <property type="component" value="Unassembled WGS sequence"/>
</dbReference>
<reference evidence="2 3" key="1">
    <citation type="submission" date="2020-04" db="EMBL/GenBank/DDBJ databases">
        <authorList>
            <person name="De Canck E."/>
        </authorList>
    </citation>
    <scope>NUCLEOTIDE SEQUENCE [LARGE SCALE GENOMIC DNA]</scope>
    <source>
        <strain evidence="2 3">LMG 26858</strain>
    </source>
</reference>
<gene>
    <name evidence="2" type="ORF">LMG26858_00961</name>
</gene>
<dbReference type="AlphaFoldDB" id="A0A6S7D7W6"/>